<comment type="caution">
    <text evidence="7">Lacks conserved residue(s) required for the propagation of feature annotation.</text>
</comment>
<name>A1SWC9_PSYIN</name>
<dbReference type="GO" id="GO:0005886">
    <property type="term" value="C:plasma membrane"/>
    <property type="evidence" value="ECO:0007669"/>
    <property type="project" value="UniProtKB-SubCell"/>
</dbReference>
<feature type="transmembrane region" description="Helical" evidence="7">
    <location>
        <begin position="230"/>
        <end position="252"/>
    </location>
</feature>
<feature type="transmembrane region" description="Helical" evidence="7">
    <location>
        <begin position="258"/>
        <end position="274"/>
    </location>
</feature>
<evidence type="ECO:0000256" key="5">
    <source>
        <dbReference type="ARBA" id="ARBA00022989"/>
    </source>
</evidence>
<keyword evidence="7" id="KW-0813">Transport</keyword>
<dbReference type="Proteomes" id="UP000000639">
    <property type="component" value="Chromosome"/>
</dbReference>
<protein>
    <recommendedName>
        <fullName evidence="7">TRAP transporter large permease protein</fullName>
    </recommendedName>
</protein>
<feature type="domain" description="TRAP C4-dicarboxylate transport system permease DctM subunit" evidence="8">
    <location>
        <begin position="23"/>
        <end position="434"/>
    </location>
</feature>
<feature type="transmembrane region" description="Helical" evidence="7">
    <location>
        <begin position="63"/>
        <end position="85"/>
    </location>
</feature>
<feature type="transmembrane region" description="Helical" evidence="7">
    <location>
        <begin position="187"/>
        <end position="209"/>
    </location>
</feature>
<comment type="subunit">
    <text evidence="7">The complex comprises the extracytoplasmic solute receptor protein and the two transmembrane proteins.</text>
</comment>
<comment type="subcellular location">
    <subcellularLocation>
        <location evidence="1 7">Cell inner membrane</location>
        <topology evidence="1 7">Multi-pass membrane protein</topology>
    </subcellularLocation>
</comment>
<evidence type="ECO:0000313" key="9">
    <source>
        <dbReference type="EMBL" id="ABM03794.1"/>
    </source>
</evidence>
<evidence type="ECO:0000256" key="7">
    <source>
        <dbReference type="RuleBase" id="RU369079"/>
    </source>
</evidence>
<dbReference type="PANTHER" id="PTHR33362">
    <property type="entry name" value="SIALIC ACID TRAP TRANSPORTER PERMEASE PROTEIN SIAT-RELATED"/>
    <property type="match status" value="1"/>
</dbReference>
<comment type="similarity">
    <text evidence="7">Belongs to the TRAP transporter large permease family.</text>
</comment>
<evidence type="ECO:0000256" key="4">
    <source>
        <dbReference type="ARBA" id="ARBA00022692"/>
    </source>
</evidence>
<comment type="function">
    <text evidence="7">Part of the tripartite ATP-independent periplasmic (TRAP) transport system.</text>
</comment>
<proteinExistence type="inferred from homology"/>
<feature type="transmembrane region" description="Helical" evidence="7">
    <location>
        <begin position="417"/>
        <end position="437"/>
    </location>
</feature>
<keyword evidence="6 7" id="KW-0472">Membrane</keyword>
<dbReference type="GO" id="GO:0022857">
    <property type="term" value="F:transmembrane transporter activity"/>
    <property type="evidence" value="ECO:0007669"/>
    <property type="project" value="UniProtKB-UniRule"/>
</dbReference>
<evidence type="ECO:0000259" key="8">
    <source>
        <dbReference type="Pfam" id="PF06808"/>
    </source>
</evidence>
<keyword evidence="5 7" id="KW-1133">Transmembrane helix</keyword>
<feature type="transmembrane region" description="Helical" evidence="7">
    <location>
        <begin position="155"/>
        <end position="175"/>
    </location>
</feature>
<feature type="transmembrane region" description="Helical" evidence="7">
    <location>
        <begin position="286"/>
        <end position="312"/>
    </location>
</feature>
<keyword evidence="4 7" id="KW-0812">Transmembrane</keyword>
<dbReference type="Pfam" id="PF06808">
    <property type="entry name" value="DctM"/>
    <property type="match status" value="1"/>
</dbReference>
<dbReference type="InterPro" id="IPR010656">
    <property type="entry name" value="DctM"/>
</dbReference>
<sequence>MIDFIGDIFSAELDPYVITFALVITMVVLLFMSFPMIVPLAVACLIGLLHFSDVDPQVIIQQMVTGISPTALISVPMFILAADIMTRGKTANYLLELIEAFVGHKRGGLPITACLSCTLFGSVSGSTQATVVAVGQIMRPKLLKVGYKDSFVMSLIINASDIAYLIPPSIALILFGTLANTSVGELFVAGIAPGLVLALLFCIYSYVYSIRHKDSIALVDKKTWPERLKAIKNALLPLGFPALIIGGIYSGIVTPTEAASFAVLYAIIVEAIIYREITFSDITKAALNTGLITAVVFILVGIGQAFSWYISFEMIPQALLEPLELGSSSPEFIMFVIALSFFIGCMFVDSIVVLLILTPIFMPIITAAGLDPVLVGVLVALQMAIGSATPPFGCDIFTAIAIFDRPYMEIIRGTPPFIAILLLMSALLIFFPEIALLPRDFLFDK</sequence>
<dbReference type="AlphaFoldDB" id="A1SWC9"/>
<dbReference type="PIRSF" id="PIRSF006066">
    <property type="entry name" value="HI0050"/>
    <property type="match status" value="1"/>
</dbReference>
<evidence type="ECO:0000256" key="1">
    <source>
        <dbReference type="ARBA" id="ARBA00004429"/>
    </source>
</evidence>
<dbReference type="EMBL" id="CP000510">
    <property type="protein sequence ID" value="ABM03794.1"/>
    <property type="molecule type" value="Genomic_DNA"/>
</dbReference>
<dbReference type="RefSeq" id="WP_011770354.1">
    <property type="nucleotide sequence ID" value="NC_008709.1"/>
</dbReference>
<dbReference type="KEGG" id="pin:Ping_2033"/>
<feature type="transmembrane region" description="Helical" evidence="7">
    <location>
        <begin position="364"/>
        <end position="385"/>
    </location>
</feature>
<dbReference type="eggNOG" id="COG1593">
    <property type="taxonomic scope" value="Bacteria"/>
</dbReference>
<feature type="transmembrane region" description="Helical" evidence="7">
    <location>
        <begin position="332"/>
        <end position="357"/>
    </location>
</feature>
<keyword evidence="3 7" id="KW-0997">Cell inner membrane</keyword>
<evidence type="ECO:0000256" key="3">
    <source>
        <dbReference type="ARBA" id="ARBA00022519"/>
    </source>
</evidence>
<dbReference type="InterPro" id="IPR004681">
    <property type="entry name" value="TRAP_DctM"/>
</dbReference>
<dbReference type="STRING" id="357804.Ping_2033"/>
<evidence type="ECO:0000313" key="10">
    <source>
        <dbReference type="Proteomes" id="UP000000639"/>
    </source>
</evidence>
<dbReference type="NCBIfam" id="TIGR00786">
    <property type="entry name" value="dctM"/>
    <property type="match status" value="1"/>
</dbReference>
<feature type="transmembrane region" description="Helical" evidence="7">
    <location>
        <begin position="20"/>
        <end position="51"/>
    </location>
</feature>
<dbReference type="HOGENOM" id="CLU_019824_4_1_6"/>
<gene>
    <name evidence="9" type="ordered locus">Ping_2033</name>
</gene>
<organism evidence="9 10">
    <name type="scientific">Psychromonas ingrahamii (strain DSM 17664 / CCUG 51855 / 37)</name>
    <dbReference type="NCBI Taxonomy" id="357804"/>
    <lineage>
        <taxon>Bacteria</taxon>
        <taxon>Pseudomonadati</taxon>
        <taxon>Pseudomonadota</taxon>
        <taxon>Gammaproteobacteria</taxon>
        <taxon>Alteromonadales</taxon>
        <taxon>Psychromonadaceae</taxon>
        <taxon>Psychromonas</taxon>
    </lineage>
</organism>
<evidence type="ECO:0000256" key="2">
    <source>
        <dbReference type="ARBA" id="ARBA00022475"/>
    </source>
</evidence>
<keyword evidence="2" id="KW-1003">Cell membrane</keyword>
<keyword evidence="10" id="KW-1185">Reference proteome</keyword>
<dbReference type="OrthoDB" id="9796052at2"/>
<reference evidence="9 10" key="1">
    <citation type="submission" date="2007-01" db="EMBL/GenBank/DDBJ databases">
        <title>Complete sequence of Psychromonas ingrahamii 37.</title>
        <authorList>
            <consortium name="US DOE Joint Genome Institute"/>
            <person name="Copeland A."/>
            <person name="Lucas S."/>
            <person name="Lapidus A."/>
            <person name="Barry K."/>
            <person name="Detter J.C."/>
            <person name="Glavina del Rio T."/>
            <person name="Hammon N."/>
            <person name="Israni S."/>
            <person name="Dalin E."/>
            <person name="Tice H."/>
            <person name="Pitluck S."/>
            <person name="Thompson L.S."/>
            <person name="Brettin T."/>
            <person name="Bruce D."/>
            <person name="Han C."/>
            <person name="Tapia R."/>
            <person name="Schmutz J."/>
            <person name="Larimer F."/>
            <person name="Land M."/>
            <person name="Hauser L."/>
            <person name="Kyrpides N."/>
            <person name="Ivanova N."/>
            <person name="Staley J."/>
            <person name="Richardson P."/>
        </authorList>
    </citation>
    <scope>NUCLEOTIDE SEQUENCE [LARGE SCALE GENOMIC DNA]</scope>
    <source>
        <strain evidence="9 10">37</strain>
    </source>
</reference>
<accession>A1SWC9</accession>
<evidence type="ECO:0000256" key="6">
    <source>
        <dbReference type="ARBA" id="ARBA00023136"/>
    </source>
</evidence>